<name>A0A240EIX4_9VIBR</name>
<dbReference type="EMBL" id="OANU01000028">
    <property type="protein sequence ID" value="SNX48536.1"/>
    <property type="molecule type" value="Genomic_DNA"/>
</dbReference>
<dbReference type="InterPro" id="IPR017937">
    <property type="entry name" value="Thioredoxin_CS"/>
</dbReference>
<evidence type="ECO:0000259" key="2">
    <source>
        <dbReference type="Pfam" id="PF01323"/>
    </source>
</evidence>
<keyword evidence="4" id="KW-1185">Reference proteome</keyword>
<dbReference type="GO" id="GO:0016491">
    <property type="term" value="F:oxidoreductase activity"/>
    <property type="evidence" value="ECO:0007669"/>
    <property type="project" value="InterPro"/>
</dbReference>
<dbReference type="OrthoDB" id="5902572at2"/>
<evidence type="ECO:0000313" key="4">
    <source>
        <dbReference type="Proteomes" id="UP000219336"/>
    </source>
</evidence>
<dbReference type="InterPro" id="IPR050824">
    <property type="entry name" value="Thiol_disulfide_DsbA"/>
</dbReference>
<sequence>MKNILLYLALSLFSTAVFSIQFEKGKHYVTLPHSPTIDAQVMLFHSPYCGPCAMVHRPLVEMVQKHGLIFNEIVVGMGPVGRDVQEAFVVAQGQGTEQAFIEELIHRIHFRRDQTPKFRSDIADVLEVCGVNSQSFEQRCNQIQDKVEDFNSLIKEYRIRATPTIVVNGNQQIVLHQLSNLEELERLIVELTS</sequence>
<feature type="domain" description="DSBA-like thioredoxin" evidence="2">
    <location>
        <begin position="54"/>
        <end position="185"/>
    </location>
</feature>
<dbReference type="PANTHER" id="PTHR35891">
    <property type="entry name" value="THIOL:DISULFIDE INTERCHANGE PROTEIN DSBA"/>
    <property type="match status" value="1"/>
</dbReference>
<evidence type="ECO:0000256" key="1">
    <source>
        <dbReference type="ARBA" id="ARBA00023284"/>
    </source>
</evidence>
<dbReference type="PROSITE" id="PS00194">
    <property type="entry name" value="THIOREDOXIN_1"/>
    <property type="match status" value="1"/>
</dbReference>
<dbReference type="PANTHER" id="PTHR35891:SF3">
    <property type="entry name" value="THIOL:DISULFIDE INTERCHANGE PROTEIN DSBL"/>
    <property type="match status" value="1"/>
</dbReference>
<dbReference type="InterPro" id="IPR001853">
    <property type="entry name" value="DSBA-like_thioredoxin_dom"/>
</dbReference>
<dbReference type="AlphaFoldDB" id="A0A240EIX4"/>
<proteinExistence type="predicted"/>
<protein>
    <submittedName>
        <fullName evidence="3">Thiol:disulfide interchange protein DsbA</fullName>
    </submittedName>
</protein>
<gene>
    <name evidence="3" type="primary">dsbA_1</name>
    <name evidence="3" type="ORF">VTH8203_02154</name>
</gene>
<dbReference type="Pfam" id="PF01323">
    <property type="entry name" value="DSBA"/>
    <property type="match status" value="1"/>
</dbReference>
<dbReference type="Gene3D" id="3.40.30.10">
    <property type="entry name" value="Glutaredoxin"/>
    <property type="match status" value="1"/>
</dbReference>
<reference evidence="4" key="1">
    <citation type="submission" date="2016-06" db="EMBL/GenBank/DDBJ databases">
        <authorList>
            <person name="Rodrigo-Torres L."/>
            <person name="Arahal R.D."/>
            <person name="Lucena T."/>
        </authorList>
    </citation>
    <scope>NUCLEOTIDE SEQUENCE [LARGE SCALE GENOMIC DNA]</scope>
    <source>
        <strain evidence="4">CECT8203</strain>
    </source>
</reference>
<evidence type="ECO:0000313" key="3">
    <source>
        <dbReference type="EMBL" id="SNX48536.1"/>
    </source>
</evidence>
<dbReference type="RefSeq" id="WP_096993699.1">
    <property type="nucleotide sequence ID" value="NZ_JBHSII010000009.1"/>
</dbReference>
<dbReference type="InterPro" id="IPR036249">
    <property type="entry name" value="Thioredoxin-like_sf"/>
</dbReference>
<accession>A0A240EIX4</accession>
<dbReference type="SUPFAM" id="SSF52833">
    <property type="entry name" value="Thioredoxin-like"/>
    <property type="match status" value="1"/>
</dbReference>
<keyword evidence="1" id="KW-0676">Redox-active center</keyword>
<dbReference type="Proteomes" id="UP000219336">
    <property type="component" value="Unassembled WGS sequence"/>
</dbReference>
<organism evidence="3 4">
    <name type="scientific">Vibrio thalassae</name>
    <dbReference type="NCBI Taxonomy" id="1243014"/>
    <lineage>
        <taxon>Bacteria</taxon>
        <taxon>Pseudomonadati</taxon>
        <taxon>Pseudomonadota</taxon>
        <taxon>Gammaproteobacteria</taxon>
        <taxon>Vibrionales</taxon>
        <taxon>Vibrionaceae</taxon>
        <taxon>Vibrio</taxon>
    </lineage>
</organism>